<feature type="transmembrane region" description="Helical" evidence="10">
    <location>
        <begin position="307"/>
        <end position="333"/>
    </location>
</feature>
<dbReference type="InterPro" id="IPR036772">
    <property type="entry name" value="SRCR-like_dom_sf"/>
</dbReference>
<feature type="domain" description="SRCR" evidence="12">
    <location>
        <begin position="29"/>
        <end position="133"/>
    </location>
</feature>
<dbReference type="InterPro" id="IPR001190">
    <property type="entry name" value="SRCR"/>
</dbReference>
<evidence type="ECO:0000256" key="2">
    <source>
        <dbReference type="ARBA" id="ARBA00022692"/>
    </source>
</evidence>
<feature type="disulfide bond" evidence="9">
    <location>
        <begin position="71"/>
        <end position="132"/>
    </location>
</feature>
<feature type="chain" id="PRO_5013050147" description="SRCR domain-containing protein" evidence="11">
    <location>
        <begin position="24"/>
        <end position="336"/>
    </location>
</feature>
<evidence type="ECO:0000256" key="4">
    <source>
        <dbReference type="ARBA" id="ARBA00022737"/>
    </source>
</evidence>
<keyword evidence="3 11" id="KW-0732">Signal</keyword>
<sequence>MSRLKALSLFSLLLSLSAVTVLGQSNGEVRLAVNGLATGSYTSGRVQVYYKGQWSNICNTGFGSYEANVICHQLGYDSADNHSFASVDSYGIDDHPTLLANVSCANNNLHIFQCSYEETFNCDDLNDVSVACSSTPVWTDPHQEHLRIIPSRYPSMGRLEIYLSGDWDTLCDNGFGEGEANTACRQLGYTYALDYNHISDMEGVHGRTTQYTCCSSSTDCIDSCYCNDDGAKRRKRIDIICSHDDDVTIECDFDEKEKEDAGTRDECDFTARDRVTAIVLGSVFGTIGLILAFCYKIFYLTDRDRIIAIVLGSVFGTIGLIIVCVAACLLIFFCCC</sequence>
<dbReference type="PANTHER" id="PTHR19331:SF487">
    <property type="entry name" value="SOLUBLE SCAVENGER RECEPTOR CYSTEINE-RICH DOMAIN-CONTAINING PROTEIN SSC5D"/>
    <property type="match status" value="1"/>
</dbReference>
<dbReference type="Gene3D" id="3.10.250.10">
    <property type="entry name" value="SRCR-like domain"/>
    <property type="match status" value="2"/>
</dbReference>
<name>A0A1X7VV97_AMPQE</name>
<feature type="signal peptide" evidence="11">
    <location>
        <begin position="1"/>
        <end position="23"/>
    </location>
</feature>
<keyword evidence="8" id="KW-0325">Glycoprotein</keyword>
<evidence type="ECO:0000256" key="1">
    <source>
        <dbReference type="ARBA" id="ARBA00004167"/>
    </source>
</evidence>
<accession>A0A1X7VV97</accession>
<keyword evidence="2 10" id="KW-0812">Transmembrane</keyword>
<dbReference type="SUPFAM" id="SSF56487">
    <property type="entry name" value="SRCR-like"/>
    <property type="match status" value="2"/>
</dbReference>
<dbReference type="SMART" id="SM00202">
    <property type="entry name" value="SR"/>
    <property type="match status" value="2"/>
</dbReference>
<evidence type="ECO:0000256" key="8">
    <source>
        <dbReference type="ARBA" id="ARBA00023180"/>
    </source>
</evidence>
<reference evidence="13" key="1">
    <citation type="submission" date="2017-05" db="UniProtKB">
        <authorList>
            <consortium name="EnsemblMetazoa"/>
        </authorList>
    </citation>
    <scope>IDENTIFICATION</scope>
</reference>
<dbReference type="PANTHER" id="PTHR19331">
    <property type="entry name" value="SCAVENGER RECEPTOR DOMAIN-CONTAINING"/>
    <property type="match status" value="1"/>
</dbReference>
<dbReference type="STRING" id="400682.A0A1X7VV97"/>
<evidence type="ECO:0000256" key="10">
    <source>
        <dbReference type="SAM" id="Phobius"/>
    </source>
</evidence>
<dbReference type="Pfam" id="PF00530">
    <property type="entry name" value="SRCR"/>
    <property type="match status" value="2"/>
</dbReference>
<dbReference type="FunFam" id="3.10.250.10:FF:000016">
    <property type="entry name" value="Scavenger receptor cysteine-rich protein type 12"/>
    <property type="match status" value="1"/>
</dbReference>
<evidence type="ECO:0000256" key="6">
    <source>
        <dbReference type="ARBA" id="ARBA00023136"/>
    </source>
</evidence>
<evidence type="ECO:0000256" key="5">
    <source>
        <dbReference type="ARBA" id="ARBA00022989"/>
    </source>
</evidence>
<evidence type="ECO:0000256" key="11">
    <source>
        <dbReference type="SAM" id="SignalP"/>
    </source>
</evidence>
<keyword evidence="6 10" id="KW-0472">Membrane</keyword>
<evidence type="ECO:0000259" key="12">
    <source>
        <dbReference type="PROSITE" id="PS50287"/>
    </source>
</evidence>
<organism evidence="13">
    <name type="scientific">Amphimedon queenslandica</name>
    <name type="common">Sponge</name>
    <dbReference type="NCBI Taxonomy" id="400682"/>
    <lineage>
        <taxon>Eukaryota</taxon>
        <taxon>Metazoa</taxon>
        <taxon>Porifera</taxon>
        <taxon>Demospongiae</taxon>
        <taxon>Heteroscleromorpha</taxon>
        <taxon>Haplosclerida</taxon>
        <taxon>Niphatidae</taxon>
        <taxon>Amphimedon</taxon>
    </lineage>
</organism>
<feature type="transmembrane region" description="Helical" evidence="10">
    <location>
        <begin position="275"/>
        <end position="295"/>
    </location>
</feature>
<dbReference type="EnsemblMetazoa" id="Aqu2.1.44037_001">
    <property type="protein sequence ID" value="Aqu2.1.44037_001"/>
    <property type="gene ID" value="Aqu2.1.44037"/>
</dbReference>
<dbReference type="AlphaFoldDB" id="A0A1X7VV97"/>
<dbReference type="PRINTS" id="PR00258">
    <property type="entry name" value="SPERACTRCPTR"/>
</dbReference>
<evidence type="ECO:0000256" key="3">
    <source>
        <dbReference type="ARBA" id="ARBA00022729"/>
    </source>
</evidence>
<feature type="disulfide bond" evidence="9">
    <location>
        <begin position="58"/>
        <end position="122"/>
    </location>
</feature>
<keyword evidence="7 9" id="KW-1015">Disulfide bond</keyword>
<comment type="subcellular location">
    <subcellularLocation>
        <location evidence="1">Membrane</location>
        <topology evidence="1">Single-pass membrane protein</topology>
    </subcellularLocation>
</comment>
<proteinExistence type="predicted"/>
<protein>
    <recommendedName>
        <fullName evidence="12">SRCR domain-containing protein</fullName>
    </recommendedName>
</protein>
<evidence type="ECO:0000256" key="9">
    <source>
        <dbReference type="PROSITE-ProRule" id="PRU00196"/>
    </source>
</evidence>
<evidence type="ECO:0000313" key="13">
    <source>
        <dbReference type="EnsemblMetazoa" id="Aqu2.1.44037_001"/>
    </source>
</evidence>
<feature type="disulfide bond" evidence="9">
    <location>
        <begin position="104"/>
        <end position="114"/>
    </location>
</feature>
<dbReference type="PROSITE" id="PS50287">
    <property type="entry name" value="SRCR_2"/>
    <property type="match status" value="2"/>
</dbReference>
<evidence type="ECO:0000256" key="7">
    <source>
        <dbReference type="ARBA" id="ARBA00023157"/>
    </source>
</evidence>
<comment type="caution">
    <text evidence="9">Lacks conserved residue(s) required for the propagation of feature annotation.</text>
</comment>
<keyword evidence="4" id="KW-0677">Repeat</keyword>
<dbReference type="InParanoid" id="A0A1X7VV97"/>
<keyword evidence="5 10" id="KW-1133">Transmembrane helix</keyword>
<dbReference type="GO" id="GO:0016020">
    <property type="term" value="C:membrane"/>
    <property type="evidence" value="ECO:0007669"/>
    <property type="project" value="UniProtKB-SubCell"/>
</dbReference>
<feature type="domain" description="SRCR" evidence="12">
    <location>
        <begin position="146"/>
        <end position="252"/>
    </location>
</feature>